<dbReference type="EMBL" id="JAOYFB010000003">
    <property type="protein sequence ID" value="KAK4011729.1"/>
    <property type="molecule type" value="Genomic_DNA"/>
</dbReference>
<comment type="caution">
    <text evidence="1">The sequence shown here is derived from an EMBL/GenBank/DDBJ whole genome shotgun (WGS) entry which is preliminary data.</text>
</comment>
<protein>
    <submittedName>
        <fullName evidence="1">Uncharacterized protein</fullName>
    </submittedName>
</protein>
<gene>
    <name evidence="1" type="ORF">OUZ56_020844</name>
</gene>
<name>A0ABQ9ZFN3_9CRUS</name>
<dbReference type="Proteomes" id="UP001234178">
    <property type="component" value="Unassembled WGS sequence"/>
</dbReference>
<evidence type="ECO:0000313" key="1">
    <source>
        <dbReference type="EMBL" id="KAK4011729.1"/>
    </source>
</evidence>
<accession>A0ABQ9ZFN3</accession>
<organism evidence="1 2">
    <name type="scientific">Daphnia magna</name>
    <dbReference type="NCBI Taxonomy" id="35525"/>
    <lineage>
        <taxon>Eukaryota</taxon>
        <taxon>Metazoa</taxon>
        <taxon>Ecdysozoa</taxon>
        <taxon>Arthropoda</taxon>
        <taxon>Crustacea</taxon>
        <taxon>Branchiopoda</taxon>
        <taxon>Diplostraca</taxon>
        <taxon>Cladocera</taxon>
        <taxon>Anomopoda</taxon>
        <taxon>Daphniidae</taxon>
        <taxon>Daphnia</taxon>
    </lineage>
</organism>
<reference evidence="1 2" key="1">
    <citation type="journal article" date="2023" name="Nucleic Acids Res.">
        <title>The hologenome of Daphnia magna reveals possible DNA methylation and microbiome-mediated evolution of the host genome.</title>
        <authorList>
            <person name="Chaturvedi A."/>
            <person name="Li X."/>
            <person name="Dhandapani V."/>
            <person name="Marshall H."/>
            <person name="Kissane S."/>
            <person name="Cuenca-Cambronero M."/>
            <person name="Asole G."/>
            <person name="Calvet F."/>
            <person name="Ruiz-Romero M."/>
            <person name="Marangio P."/>
            <person name="Guigo R."/>
            <person name="Rago D."/>
            <person name="Mirbahai L."/>
            <person name="Eastwood N."/>
            <person name="Colbourne J.K."/>
            <person name="Zhou J."/>
            <person name="Mallon E."/>
            <person name="Orsini L."/>
        </authorList>
    </citation>
    <scope>NUCLEOTIDE SEQUENCE [LARGE SCALE GENOMIC DNA]</scope>
    <source>
        <strain evidence="1">LRV0_1</strain>
    </source>
</reference>
<proteinExistence type="predicted"/>
<keyword evidence="2" id="KW-1185">Reference proteome</keyword>
<evidence type="ECO:0000313" key="2">
    <source>
        <dbReference type="Proteomes" id="UP001234178"/>
    </source>
</evidence>
<sequence length="112" mass="12199">MLNLSTLTCHAAALPLSYDSYTNILWICIISQYPGANLGPTDRPMAWEPDSVSLGCLPTYPTSNGHVVVWGTRLSCPGNSTVDRLNSCQESNPLLPTFHAEAQPLGHESHNY</sequence>